<dbReference type="AlphaFoldDB" id="A0A0G0HB89"/>
<dbReference type="InterPro" id="IPR003838">
    <property type="entry name" value="ABC3_permease_C"/>
</dbReference>
<proteinExistence type="inferred from homology"/>
<protein>
    <submittedName>
        <fullName evidence="10">Uncharacterized protein</fullName>
    </submittedName>
</protein>
<keyword evidence="2" id="KW-1003">Cell membrane</keyword>
<accession>A0A0G0HB89</accession>
<evidence type="ECO:0000313" key="11">
    <source>
        <dbReference type="Proteomes" id="UP000034333"/>
    </source>
</evidence>
<feature type="transmembrane region" description="Helical" evidence="7">
    <location>
        <begin position="283"/>
        <end position="310"/>
    </location>
</feature>
<evidence type="ECO:0000313" key="10">
    <source>
        <dbReference type="EMBL" id="KKQ40538.1"/>
    </source>
</evidence>
<evidence type="ECO:0000256" key="1">
    <source>
        <dbReference type="ARBA" id="ARBA00004651"/>
    </source>
</evidence>
<comment type="similarity">
    <text evidence="6">Belongs to the ABC-4 integral membrane protein family.</text>
</comment>
<dbReference type="Proteomes" id="UP000034333">
    <property type="component" value="Unassembled WGS sequence"/>
</dbReference>
<dbReference type="InterPro" id="IPR050250">
    <property type="entry name" value="Macrolide_Exporter_MacB"/>
</dbReference>
<reference evidence="10 11" key="1">
    <citation type="journal article" date="2015" name="Nature">
        <title>rRNA introns, odd ribosomes, and small enigmatic genomes across a large radiation of phyla.</title>
        <authorList>
            <person name="Brown C.T."/>
            <person name="Hug L.A."/>
            <person name="Thomas B.C."/>
            <person name="Sharon I."/>
            <person name="Castelle C.J."/>
            <person name="Singh A."/>
            <person name="Wilkins M.J."/>
            <person name="Williams K.H."/>
            <person name="Banfield J.F."/>
        </authorList>
    </citation>
    <scope>NUCLEOTIDE SEQUENCE [LARGE SCALE GENOMIC DNA]</scope>
</reference>
<dbReference type="PANTHER" id="PTHR30572:SF4">
    <property type="entry name" value="ABC TRANSPORTER PERMEASE YTRF"/>
    <property type="match status" value="1"/>
</dbReference>
<comment type="caution">
    <text evidence="10">The sequence shown here is derived from an EMBL/GenBank/DDBJ whole genome shotgun (WGS) entry which is preliminary data.</text>
</comment>
<dbReference type="PANTHER" id="PTHR30572">
    <property type="entry name" value="MEMBRANE COMPONENT OF TRANSPORTER-RELATED"/>
    <property type="match status" value="1"/>
</dbReference>
<feature type="transmembrane region" description="Helical" evidence="7">
    <location>
        <begin position="21"/>
        <end position="41"/>
    </location>
</feature>
<evidence type="ECO:0000256" key="5">
    <source>
        <dbReference type="ARBA" id="ARBA00023136"/>
    </source>
</evidence>
<name>A0A0G0HB89_9BACT</name>
<comment type="subcellular location">
    <subcellularLocation>
        <location evidence="1">Cell membrane</location>
        <topology evidence="1">Multi-pass membrane protein</topology>
    </subcellularLocation>
</comment>
<dbReference type="STRING" id="1619036.US58_C0018G0012"/>
<dbReference type="GO" id="GO:0022857">
    <property type="term" value="F:transmembrane transporter activity"/>
    <property type="evidence" value="ECO:0007669"/>
    <property type="project" value="TreeGrafter"/>
</dbReference>
<keyword evidence="4 7" id="KW-1133">Transmembrane helix</keyword>
<feature type="domain" description="MacB-like periplasmic core" evidence="9">
    <location>
        <begin position="20"/>
        <end position="248"/>
    </location>
</feature>
<dbReference type="InterPro" id="IPR025857">
    <property type="entry name" value="MacB_PCD"/>
</dbReference>
<evidence type="ECO:0000256" key="6">
    <source>
        <dbReference type="ARBA" id="ARBA00038076"/>
    </source>
</evidence>
<evidence type="ECO:0000256" key="2">
    <source>
        <dbReference type="ARBA" id="ARBA00022475"/>
    </source>
</evidence>
<dbReference type="Pfam" id="PF12704">
    <property type="entry name" value="MacB_PCD"/>
    <property type="match status" value="1"/>
</dbReference>
<evidence type="ECO:0000256" key="3">
    <source>
        <dbReference type="ARBA" id="ARBA00022692"/>
    </source>
</evidence>
<evidence type="ECO:0000259" key="8">
    <source>
        <dbReference type="Pfam" id="PF02687"/>
    </source>
</evidence>
<feature type="domain" description="ABC3 transporter permease C-terminal" evidence="8">
    <location>
        <begin position="290"/>
        <end position="376"/>
    </location>
</feature>
<dbReference type="EMBL" id="LBTN01000018">
    <property type="protein sequence ID" value="KKQ40538.1"/>
    <property type="molecule type" value="Genomic_DNA"/>
</dbReference>
<feature type="transmembrane region" description="Helical" evidence="7">
    <location>
        <begin position="331"/>
        <end position="364"/>
    </location>
</feature>
<feature type="non-terminal residue" evidence="10">
    <location>
        <position position="382"/>
    </location>
</feature>
<gene>
    <name evidence="10" type="ORF">US58_C0018G0012</name>
</gene>
<organism evidence="10 11">
    <name type="scientific">Candidatus Magasanikbacteria bacterium GW2011_GWA2_37_8</name>
    <dbReference type="NCBI Taxonomy" id="1619036"/>
    <lineage>
        <taxon>Bacteria</taxon>
        <taxon>Candidatus Magasanikiibacteriota</taxon>
    </lineage>
</organism>
<sequence>MNFTPVQLAFTSLLRQRSRSILTILGMSIGIAVVITIMSAGRGLDRFIMSEMEVYSPDTISVETKIPSVKKTSTENALGQSTGVIITTIKDKDLEDIRKYPNISAAYGWVIGQAVVKYGENNKTTLLMGEGYNLQEVEKFELASGRMFTKDEEDSLASVVVLGPVVKDALFGEDTAEGKTIYVKGKAFRVVGVAAERGAVFGMDMDNMVLMAAKTMQRKILGIDYYRTIIAKMKDRSLTDQTVTDLETIVRENHDITDPNKDDFAVNTMAEAAEILNTVVRGIIFLLVALVCVSLAVGGVGIMNIMYVSVTERTFEIGLRKSLGAKSRDVLWQFLAEAVLITVAGGIVGIILGAILALIIYMVAIYYDFAWVYSVPISSIIL</sequence>
<keyword evidence="5 7" id="KW-0472">Membrane</keyword>
<dbReference type="Pfam" id="PF02687">
    <property type="entry name" value="FtsX"/>
    <property type="match status" value="1"/>
</dbReference>
<evidence type="ECO:0000259" key="9">
    <source>
        <dbReference type="Pfam" id="PF12704"/>
    </source>
</evidence>
<keyword evidence="3 7" id="KW-0812">Transmembrane</keyword>
<evidence type="ECO:0000256" key="7">
    <source>
        <dbReference type="SAM" id="Phobius"/>
    </source>
</evidence>
<dbReference type="GO" id="GO:0005886">
    <property type="term" value="C:plasma membrane"/>
    <property type="evidence" value="ECO:0007669"/>
    <property type="project" value="UniProtKB-SubCell"/>
</dbReference>
<evidence type="ECO:0000256" key="4">
    <source>
        <dbReference type="ARBA" id="ARBA00022989"/>
    </source>
</evidence>